<dbReference type="InterPro" id="IPR017850">
    <property type="entry name" value="Alkaline_phosphatase_core_sf"/>
</dbReference>
<feature type="binding site" evidence="3">
    <location>
        <position position="445"/>
    </location>
    <ligand>
        <name>Mg(2+)</name>
        <dbReference type="ChEBI" id="CHEBI:18420"/>
    </ligand>
</feature>
<dbReference type="GO" id="GO:0046872">
    <property type="term" value="F:metal ion binding"/>
    <property type="evidence" value="ECO:0007669"/>
    <property type="project" value="UniProtKB-KW"/>
</dbReference>
<comment type="similarity">
    <text evidence="4">Belongs to the alkaline phosphatase family.</text>
</comment>
<evidence type="ECO:0000256" key="4">
    <source>
        <dbReference type="RuleBase" id="RU003946"/>
    </source>
</evidence>
<feature type="binding site" evidence="3">
    <location>
        <position position="182"/>
    </location>
    <ligand>
        <name>Zn(2+)</name>
        <dbReference type="ChEBI" id="CHEBI:29105"/>
        <label>2</label>
    </ligand>
</feature>
<evidence type="ECO:0000256" key="3">
    <source>
        <dbReference type="PIRSR" id="PIRSR601952-2"/>
    </source>
</evidence>
<feature type="binding site" evidence="3">
    <location>
        <position position="450"/>
    </location>
    <ligand>
        <name>Zn(2+)</name>
        <dbReference type="ChEBI" id="CHEBI:29105"/>
        <label>2</label>
    </ligand>
</feature>
<keyword evidence="3" id="KW-0479">Metal-binding</keyword>
<feature type="active site" description="Phosphoserine intermediate" evidence="2">
    <location>
        <position position="231"/>
    </location>
</feature>
<feature type="signal peptide" evidence="5">
    <location>
        <begin position="1"/>
        <end position="26"/>
    </location>
</feature>
<dbReference type="Gene3D" id="3.40.720.10">
    <property type="entry name" value="Alkaline Phosphatase, subunit A"/>
    <property type="match status" value="1"/>
</dbReference>
<organism evidence="6 7">
    <name type="scientific">Sordaria macrospora</name>
    <dbReference type="NCBI Taxonomy" id="5147"/>
    <lineage>
        <taxon>Eukaryota</taxon>
        <taxon>Fungi</taxon>
        <taxon>Dikarya</taxon>
        <taxon>Ascomycota</taxon>
        <taxon>Pezizomycotina</taxon>
        <taxon>Sordariomycetes</taxon>
        <taxon>Sordariomycetidae</taxon>
        <taxon>Sordariales</taxon>
        <taxon>Sordariaceae</taxon>
        <taxon>Sordaria</taxon>
    </lineage>
</organism>
<feature type="binding site" evidence="3">
    <location>
        <position position="292"/>
    </location>
    <ligand>
        <name>Mg(2+)</name>
        <dbReference type="ChEBI" id="CHEBI:18420"/>
    </ligand>
</feature>
<dbReference type="Proteomes" id="UP000433876">
    <property type="component" value="Unassembled WGS sequence"/>
</dbReference>
<comment type="cofactor">
    <cofactor evidence="3">
        <name>Mg(2+)</name>
        <dbReference type="ChEBI" id="CHEBI:18420"/>
    </cofactor>
    <text evidence="3">Binds 1 Mg(2+) ion.</text>
</comment>
<dbReference type="PANTHER" id="PTHR11596:SF72">
    <property type="entry name" value="ALKALINE PHOSPHATASE"/>
    <property type="match status" value="1"/>
</dbReference>
<dbReference type="Pfam" id="PF00245">
    <property type="entry name" value="Alk_phosphatase"/>
    <property type="match status" value="1"/>
</dbReference>
<comment type="cofactor">
    <cofactor evidence="3">
        <name>Zn(2+)</name>
        <dbReference type="ChEBI" id="CHEBI:29105"/>
    </cofactor>
    <text evidence="3">Binds 2 Zn(2+) ions.</text>
</comment>
<gene>
    <name evidence="6" type="ORF">SMACR_04061</name>
</gene>
<evidence type="ECO:0000256" key="5">
    <source>
        <dbReference type="SAM" id="SignalP"/>
    </source>
</evidence>
<dbReference type="PANTHER" id="PTHR11596">
    <property type="entry name" value="ALKALINE PHOSPHATASE"/>
    <property type="match status" value="1"/>
</dbReference>
<feature type="binding site" evidence="3">
    <location>
        <position position="290"/>
    </location>
    <ligand>
        <name>Mg(2+)</name>
        <dbReference type="ChEBI" id="CHEBI:18420"/>
    </ligand>
</feature>
<feature type="binding site" evidence="3">
    <location>
        <position position="625"/>
    </location>
    <ligand>
        <name>Zn(2+)</name>
        <dbReference type="ChEBI" id="CHEBI:29105"/>
        <label>2</label>
    </ligand>
</feature>
<dbReference type="InterPro" id="IPR001952">
    <property type="entry name" value="Alkaline_phosphatase"/>
</dbReference>
<accession>A0A8S8ZWZ2</accession>
<dbReference type="CDD" id="cd16012">
    <property type="entry name" value="ALP"/>
    <property type="match status" value="1"/>
</dbReference>
<feature type="chain" id="PRO_5035765727" description="alkaline phosphatase" evidence="5">
    <location>
        <begin position="27"/>
        <end position="683"/>
    </location>
</feature>
<dbReference type="AlphaFoldDB" id="A0A8S8ZWZ2"/>
<protein>
    <recommendedName>
        <fullName evidence="1">alkaline phosphatase</fullName>
        <ecNumber evidence="1">3.1.3.1</ecNumber>
    </recommendedName>
</protein>
<evidence type="ECO:0000313" key="6">
    <source>
        <dbReference type="EMBL" id="KAA8633566.1"/>
    </source>
</evidence>
<feature type="binding site" evidence="3">
    <location>
        <position position="454"/>
    </location>
    <ligand>
        <name>Zn(2+)</name>
        <dbReference type="ChEBI" id="CHEBI:29105"/>
        <label>2</label>
    </ligand>
</feature>
<dbReference type="EMBL" id="NMPR01000035">
    <property type="protein sequence ID" value="KAA8633566.1"/>
    <property type="molecule type" value="Genomic_DNA"/>
</dbReference>
<keyword evidence="3" id="KW-0862">Zinc</keyword>
<dbReference type="EC" id="3.1.3.1" evidence="1"/>
<dbReference type="SUPFAM" id="SSF53649">
    <property type="entry name" value="Alkaline phosphatase-like"/>
    <property type="match status" value="1"/>
</dbReference>
<feature type="binding site" evidence="3">
    <location>
        <position position="182"/>
    </location>
    <ligand>
        <name>Mg(2+)</name>
        <dbReference type="ChEBI" id="CHEBI:18420"/>
    </ligand>
</feature>
<sequence length="683" mass="74074">MVSSMCRLSGVLALLATSLSVVSVNGQTFQRLGTCPTLGCILPPDQQDFLPGQQFDIRFEVHAPKNGSEAFNDGVPDEKFTVTIAKDNGRPKSIASFFDLKKEPSLEKWTFSWYEDLFAQDAKTPSVVNVASKIYRRVALYEPGTYTVTLNYYSGKKTTATWVVRQLATKKKAKNVILFIGDGMTTNMITAARLLAHKSINGKYQSTLQLDKFPTLGHQMTHSIDSFITDSANSASALYTGHKTTVNAMGVYVDSSPDNFDDPKVETVIELLKRIWGSAWGAVSTAFIADATPIALTAHTRSRYEYGALIEQALNGFSNTSWTKLDGPDVYFGGGAEQFLPGSASYQGKDYYAEFAKKGYSVSLNKTSLLSLPNDKRALGIFCKSNLPVWLDRNIFPENILKLKNDPSGASGPAKDIPGQKEMTLKAIDILHKRGGKDGFFLMSEAASIDKQMHVLDYERALGDLLELDDTIRATIQKLKDLGELDNTLIVVTADHGHGFDVFGGADTKYLAAQHDKDDRHKRAAIGVYKESGLSQYTVEQPGVSYNTGPNFPVNWDPRYVIAAGTGAAPDRREQYGVGKNGSRTPAAALPGVGVSNDYYVNPTDRTGGFVVNGTLPTTESQGVHSLTDVPVFAQGPCSGNFGGVYSNTDVFFKIADCLGLGHPTNKTIGGGKGKGNGNGKWD</sequence>
<keyword evidence="3" id="KW-0460">Magnesium</keyword>
<keyword evidence="5" id="KW-0732">Signal</keyword>
<name>A0A8S8ZWZ2_SORMA</name>
<evidence type="ECO:0000256" key="1">
    <source>
        <dbReference type="ARBA" id="ARBA00012647"/>
    </source>
</evidence>
<comment type="caution">
    <text evidence="6">The sequence shown here is derived from an EMBL/GenBank/DDBJ whole genome shotgun (WGS) entry which is preliminary data.</text>
</comment>
<dbReference type="GO" id="GO:0004035">
    <property type="term" value="F:alkaline phosphatase activity"/>
    <property type="evidence" value="ECO:0007669"/>
    <property type="project" value="UniProtKB-EC"/>
</dbReference>
<evidence type="ECO:0000313" key="7">
    <source>
        <dbReference type="Proteomes" id="UP000433876"/>
    </source>
</evidence>
<dbReference type="SMART" id="SM00098">
    <property type="entry name" value="alkPPc"/>
    <property type="match status" value="1"/>
</dbReference>
<reference evidence="6 7" key="1">
    <citation type="submission" date="2017-07" db="EMBL/GenBank/DDBJ databases">
        <title>Genome sequence of the Sordaria macrospora wild type strain R19027.</title>
        <authorList>
            <person name="Nowrousian M."/>
            <person name="Teichert I."/>
            <person name="Kueck U."/>
        </authorList>
    </citation>
    <scope>NUCLEOTIDE SEQUENCE [LARGE SCALE GENOMIC DNA]</scope>
    <source>
        <strain evidence="6 7">R19027</strain>
        <tissue evidence="6">Mycelium</tissue>
    </source>
</reference>
<dbReference type="PRINTS" id="PR00113">
    <property type="entry name" value="ALKPHPHTASE"/>
</dbReference>
<proteinExistence type="inferred from homology"/>
<feature type="binding site" evidence="3">
    <location>
        <position position="496"/>
    </location>
    <ligand>
        <name>Zn(2+)</name>
        <dbReference type="ChEBI" id="CHEBI:29105"/>
        <label>2</label>
    </ligand>
</feature>
<dbReference type="VEuPathDB" id="FungiDB:SMAC_04061"/>
<evidence type="ECO:0000256" key="2">
    <source>
        <dbReference type="PIRSR" id="PIRSR601952-1"/>
    </source>
</evidence>
<feature type="binding site" evidence="3">
    <location>
        <position position="495"/>
    </location>
    <ligand>
        <name>Zn(2+)</name>
        <dbReference type="ChEBI" id="CHEBI:29105"/>
        <label>2</label>
    </ligand>
</feature>